<keyword evidence="3" id="KW-1185">Reference proteome</keyword>
<comment type="caution">
    <text evidence="2">The sequence shown here is derived from an EMBL/GenBank/DDBJ whole genome shotgun (WGS) entry which is preliminary data.</text>
</comment>
<reference evidence="2 3" key="1">
    <citation type="journal article" date="2014" name="Nature">
        <title>An environmental bacterial taxon with a large and distinct metabolic repertoire.</title>
        <authorList>
            <person name="Wilson M.C."/>
            <person name="Mori T."/>
            <person name="Ruckert C."/>
            <person name="Uria A.R."/>
            <person name="Helf M.J."/>
            <person name="Takada K."/>
            <person name="Gernert C."/>
            <person name="Steffens U.A."/>
            <person name="Heycke N."/>
            <person name="Schmitt S."/>
            <person name="Rinke C."/>
            <person name="Helfrich E.J."/>
            <person name="Brachmann A.O."/>
            <person name="Gurgui C."/>
            <person name="Wakimoto T."/>
            <person name="Kracht M."/>
            <person name="Crusemann M."/>
            <person name="Hentschel U."/>
            <person name="Abe I."/>
            <person name="Matsunaga S."/>
            <person name="Kalinowski J."/>
            <person name="Takeyama H."/>
            <person name="Piel J."/>
        </authorList>
    </citation>
    <scope>NUCLEOTIDE SEQUENCE [LARGE SCALE GENOMIC DNA]</scope>
    <source>
        <strain evidence="3">TSY2</strain>
    </source>
</reference>
<gene>
    <name evidence="2" type="ORF">ETSY2_50960</name>
</gene>
<evidence type="ECO:0000259" key="1">
    <source>
        <dbReference type="Pfam" id="PF00483"/>
    </source>
</evidence>
<name>W4L8M1_9BACT</name>
<dbReference type="InterPro" id="IPR050486">
    <property type="entry name" value="Mannose-1P_guanyltransferase"/>
</dbReference>
<proteinExistence type="predicted"/>
<dbReference type="PANTHER" id="PTHR22572">
    <property type="entry name" value="SUGAR-1-PHOSPHATE GUANYL TRANSFERASE"/>
    <property type="match status" value="1"/>
</dbReference>
<dbReference type="AlphaFoldDB" id="W4L8M1"/>
<dbReference type="EMBL" id="AZHX01002599">
    <property type="protein sequence ID" value="ETW93701.1"/>
    <property type="molecule type" value="Genomic_DNA"/>
</dbReference>
<evidence type="ECO:0000313" key="2">
    <source>
        <dbReference type="EMBL" id="ETW93701.1"/>
    </source>
</evidence>
<organism evidence="2 3">
    <name type="scientific">Candidatus Entotheonella gemina</name>
    <dbReference type="NCBI Taxonomy" id="1429439"/>
    <lineage>
        <taxon>Bacteria</taxon>
        <taxon>Pseudomonadati</taxon>
        <taxon>Nitrospinota/Tectimicrobiota group</taxon>
        <taxon>Candidatus Tectimicrobiota</taxon>
        <taxon>Candidatus Entotheonellia</taxon>
        <taxon>Candidatus Entotheonellales</taxon>
        <taxon>Candidatus Entotheonellaceae</taxon>
        <taxon>Candidatus Entotheonella</taxon>
    </lineage>
</organism>
<protein>
    <recommendedName>
        <fullName evidence="1">Nucleotidyl transferase domain-containing protein</fullName>
    </recommendedName>
</protein>
<dbReference type="Gene3D" id="3.90.550.10">
    <property type="entry name" value="Spore Coat Polysaccharide Biosynthesis Protein SpsA, Chain A"/>
    <property type="match status" value="1"/>
</dbReference>
<evidence type="ECO:0000313" key="3">
    <source>
        <dbReference type="Proteomes" id="UP000019140"/>
    </source>
</evidence>
<dbReference type="Pfam" id="PF00483">
    <property type="entry name" value="NTP_transferase"/>
    <property type="match status" value="1"/>
</dbReference>
<feature type="non-terminal residue" evidence="2">
    <location>
        <position position="277"/>
    </location>
</feature>
<dbReference type="InterPro" id="IPR005835">
    <property type="entry name" value="NTP_transferase_dom"/>
</dbReference>
<dbReference type="HOGENOM" id="CLU_029499_2_0_7"/>
<feature type="domain" description="Nucleotidyl transferase" evidence="1">
    <location>
        <begin position="13"/>
        <end position="253"/>
    </location>
</feature>
<dbReference type="SUPFAM" id="SSF53448">
    <property type="entry name" value="Nucleotide-diphospho-sugar transferases"/>
    <property type="match status" value="1"/>
</dbReference>
<dbReference type="CDD" id="cd04181">
    <property type="entry name" value="NTP_transferase"/>
    <property type="match status" value="1"/>
</dbReference>
<sequence length="277" mass="30745">MNRSTSLGNETTAMVLCGGQGTRMQPITFLMRKEMLPIGPNRRPILEYVIQHLRSYGIRNIVFLGSRGEGGDVANYFGDGLRFGVRFVYQPDHEQCRGTGHALLWALSELRLTSPRILIYYGDILNNVDLGAFLREHNAKAAAATIAVSQKYQLPAGVAHIADNGDISKFEEKPNWPGPSKIGIGLLCIDPNRVQAVCQPTPHTGEELMESRFRDIMGDILPELIKRDRVTAYETPASWLDIGSFENYGKVRDNISWITTQADEVPATERGLTGARS</sequence>
<accession>W4L8M1</accession>
<dbReference type="Proteomes" id="UP000019140">
    <property type="component" value="Unassembled WGS sequence"/>
</dbReference>
<dbReference type="InterPro" id="IPR029044">
    <property type="entry name" value="Nucleotide-diphossugar_trans"/>
</dbReference>